<evidence type="ECO:0000256" key="6">
    <source>
        <dbReference type="RuleBase" id="RU004466"/>
    </source>
</evidence>
<dbReference type="Pfam" id="PF00348">
    <property type="entry name" value="polyprenyl_synt"/>
    <property type="match status" value="1"/>
</dbReference>
<comment type="cofactor">
    <cofactor evidence="1">
        <name>Mg(2+)</name>
        <dbReference type="ChEBI" id="CHEBI:18420"/>
    </cofactor>
</comment>
<dbReference type="InterPro" id="IPR000092">
    <property type="entry name" value="Polyprenyl_synt"/>
</dbReference>
<evidence type="ECO:0000313" key="7">
    <source>
        <dbReference type="EMBL" id="MBM7713631.1"/>
    </source>
</evidence>
<dbReference type="PROSITE" id="PS00723">
    <property type="entry name" value="POLYPRENYL_SYNTHASE_1"/>
    <property type="match status" value="1"/>
</dbReference>
<accession>A0ABS2R1V6</accession>
<dbReference type="SFLD" id="SFLDS00005">
    <property type="entry name" value="Isoprenoid_Synthase_Type_I"/>
    <property type="match status" value="1"/>
</dbReference>
<keyword evidence="5" id="KW-0460">Magnesium</keyword>
<dbReference type="PANTHER" id="PTHR12001">
    <property type="entry name" value="GERANYLGERANYL PYROPHOSPHATE SYNTHASE"/>
    <property type="match status" value="1"/>
</dbReference>
<gene>
    <name evidence="7" type="ORF">JOC94_000600</name>
</gene>
<reference evidence="7 8" key="1">
    <citation type="submission" date="2021-01" db="EMBL/GenBank/DDBJ databases">
        <title>Genomic Encyclopedia of Type Strains, Phase IV (KMG-IV): sequencing the most valuable type-strain genomes for metagenomic binning, comparative biology and taxonomic classification.</title>
        <authorList>
            <person name="Goeker M."/>
        </authorList>
    </citation>
    <scope>NUCLEOTIDE SEQUENCE [LARGE SCALE GENOMIC DNA]</scope>
    <source>
        <strain evidence="7 8">DSM 105453</strain>
    </source>
</reference>
<dbReference type="InterPro" id="IPR014119">
    <property type="entry name" value="GerC3_HepT"/>
</dbReference>
<evidence type="ECO:0000256" key="5">
    <source>
        <dbReference type="ARBA" id="ARBA00022842"/>
    </source>
</evidence>
<dbReference type="PROSITE" id="PS00444">
    <property type="entry name" value="POLYPRENYL_SYNTHASE_2"/>
    <property type="match status" value="1"/>
</dbReference>
<evidence type="ECO:0000256" key="2">
    <source>
        <dbReference type="ARBA" id="ARBA00006706"/>
    </source>
</evidence>
<comment type="caution">
    <text evidence="7">The sequence shown here is derived from an EMBL/GenBank/DDBJ whole genome shotgun (WGS) entry which is preliminary data.</text>
</comment>
<protein>
    <submittedName>
        <fullName evidence="7">Heptaprenyl diphosphate synthase</fullName>
        <ecNumber evidence="7">2.5.1.30</ecNumber>
    </submittedName>
</protein>
<evidence type="ECO:0000313" key="8">
    <source>
        <dbReference type="Proteomes" id="UP000823485"/>
    </source>
</evidence>
<dbReference type="CDD" id="cd00685">
    <property type="entry name" value="Trans_IPPS_HT"/>
    <property type="match status" value="1"/>
</dbReference>
<keyword evidence="8" id="KW-1185">Reference proteome</keyword>
<organism evidence="7 8">
    <name type="scientific">Siminovitchia thermophila</name>
    <dbReference type="NCBI Taxonomy" id="1245522"/>
    <lineage>
        <taxon>Bacteria</taxon>
        <taxon>Bacillati</taxon>
        <taxon>Bacillota</taxon>
        <taxon>Bacilli</taxon>
        <taxon>Bacillales</taxon>
        <taxon>Bacillaceae</taxon>
        <taxon>Siminovitchia</taxon>
    </lineage>
</organism>
<evidence type="ECO:0000256" key="4">
    <source>
        <dbReference type="ARBA" id="ARBA00022723"/>
    </source>
</evidence>
<proteinExistence type="inferred from homology"/>
<dbReference type="SUPFAM" id="SSF48576">
    <property type="entry name" value="Terpenoid synthases"/>
    <property type="match status" value="1"/>
</dbReference>
<dbReference type="EC" id="2.5.1.30" evidence="7"/>
<comment type="similarity">
    <text evidence="2 6">Belongs to the FPP/GGPP synthase family.</text>
</comment>
<dbReference type="PANTHER" id="PTHR12001:SF69">
    <property type="entry name" value="ALL TRANS-POLYPRENYL-DIPHOSPHATE SYNTHASE PDSS1"/>
    <property type="match status" value="1"/>
</dbReference>
<dbReference type="GO" id="GO:0000010">
    <property type="term" value="F:heptaprenyl diphosphate synthase activity"/>
    <property type="evidence" value="ECO:0007669"/>
    <property type="project" value="UniProtKB-EC"/>
</dbReference>
<dbReference type="RefSeq" id="WP_077113315.1">
    <property type="nucleotide sequence ID" value="NZ_JAFBFH010000003.1"/>
</dbReference>
<name>A0ABS2R1V6_9BACI</name>
<evidence type="ECO:0000256" key="3">
    <source>
        <dbReference type="ARBA" id="ARBA00022679"/>
    </source>
</evidence>
<evidence type="ECO:0000256" key="1">
    <source>
        <dbReference type="ARBA" id="ARBA00001946"/>
    </source>
</evidence>
<dbReference type="InterPro" id="IPR033749">
    <property type="entry name" value="Polyprenyl_synt_CS"/>
</dbReference>
<keyword evidence="3 6" id="KW-0808">Transferase</keyword>
<dbReference type="Proteomes" id="UP000823485">
    <property type="component" value="Unassembled WGS sequence"/>
</dbReference>
<dbReference type="EMBL" id="JAFBFH010000003">
    <property type="protein sequence ID" value="MBM7713631.1"/>
    <property type="molecule type" value="Genomic_DNA"/>
</dbReference>
<sequence length="320" mass="36850">MKLKRLYSTFKYDLDLIEKELENAVCSNSTLLQNASLQLLKAGGKRIRPVFVLLSAQFGEYKIDTIKNVALALELIHMASLVHDDVIDEADTRRGRPTINYTWDDRMAMYTGDFIFARSLEYMTNISNPIAHKKLAKAIVEVCIGEMVQIQDKFRFDQTIRDYLRRIKRKTALLIAVSCELGAIAGKTDERIYRRLYKFGYYIGMSFQITDDILDFTATEKELGKPAGEDLRQGNITLPALYAMQIPELKAEIIKVNEDTNKEEMQKIIHLIKHSGAIEKSHLLSRRYLDKALHILQELPANRAKRPLQEIANYIGKRRH</sequence>
<dbReference type="NCBIfam" id="TIGR02748">
    <property type="entry name" value="GerC3_HepT"/>
    <property type="match status" value="1"/>
</dbReference>
<dbReference type="Gene3D" id="1.10.600.10">
    <property type="entry name" value="Farnesyl Diphosphate Synthase"/>
    <property type="match status" value="1"/>
</dbReference>
<keyword evidence="4" id="KW-0479">Metal-binding</keyword>
<dbReference type="InterPro" id="IPR008949">
    <property type="entry name" value="Isoprenoid_synthase_dom_sf"/>
</dbReference>